<reference evidence="4 5" key="1">
    <citation type="submission" date="2018-06" db="EMBL/GenBank/DDBJ databases">
        <title>Genomic Encyclopedia of Type Strains, Phase III (KMG-III): the genomes of soil and plant-associated and newly described type strains.</title>
        <authorList>
            <person name="Whitman W."/>
        </authorList>
    </citation>
    <scope>NUCLEOTIDE SEQUENCE [LARGE SCALE GENOMIC DNA]</scope>
    <source>
        <strain evidence="4 5">CGMCC 4.7090</strain>
    </source>
</reference>
<feature type="transmembrane region" description="Helical" evidence="1">
    <location>
        <begin position="75"/>
        <end position="93"/>
    </location>
</feature>
<dbReference type="InterPro" id="IPR000045">
    <property type="entry name" value="Prepilin_IV_endopep_pep"/>
</dbReference>
<dbReference type="RefSeq" id="WP_245973000.1">
    <property type="nucleotide sequence ID" value="NZ_JACHWI010000002.1"/>
</dbReference>
<keyword evidence="5" id="KW-1185">Reference proteome</keyword>
<protein>
    <submittedName>
        <fullName evidence="4">Leader peptidase (Prepilin peptidase)/N-methyltransferase</fullName>
    </submittedName>
</protein>
<feature type="transmembrane region" description="Helical" evidence="1">
    <location>
        <begin position="168"/>
        <end position="191"/>
    </location>
</feature>
<comment type="caution">
    <text evidence="4">The sequence shown here is derived from an EMBL/GenBank/DDBJ whole genome shotgun (WGS) entry which is preliminary data.</text>
</comment>
<keyword evidence="1" id="KW-0812">Transmembrane</keyword>
<feature type="transmembrane region" description="Helical" evidence="1">
    <location>
        <begin position="126"/>
        <end position="148"/>
    </location>
</feature>
<organism evidence="4 5">
    <name type="scientific">Actinoplanes lutulentus</name>
    <dbReference type="NCBI Taxonomy" id="1287878"/>
    <lineage>
        <taxon>Bacteria</taxon>
        <taxon>Bacillati</taxon>
        <taxon>Actinomycetota</taxon>
        <taxon>Actinomycetes</taxon>
        <taxon>Micromonosporales</taxon>
        <taxon>Micromonosporaceae</taxon>
        <taxon>Actinoplanes</taxon>
    </lineage>
</organism>
<dbReference type="EMBL" id="QLMJ01000020">
    <property type="protein sequence ID" value="RAK28327.1"/>
    <property type="molecule type" value="Genomic_DNA"/>
</dbReference>
<accession>A0A327Z675</accession>
<dbReference type="GO" id="GO:0004190">
    <property type="term" value="F:aspartic-type endopeptidase activity"/>
    <property type="evidence" value="ECO:0007669"/>
    <property type="project" value="InterPro"/>
</dbReference>
<dbReference type="Proteomes" id="UP000249341">
    <property type="component" value="Unassembled WGS sequence"/>
</dbReference>
<dbReference type="GO" id="GO:0032259">
    <property type="term" value="P:methylation"/>
    <property type="evidence" value="ECO:0007669"/>
    <property type="project" value="UniProtKB-KW"/>
</dbReference>
<keyword evidence="1" id="KW-0472">Membrane</keyword>
<feature type="domain" description="Prepilin type IV endopeptidase peptidase" evidence="3">
    <location>
        <begin position="78"/>
        <end position="177"/>
    </location>
</feature>
<keyword evidence="4" id="KW-0489">Methyltransferase</keyword>
<dbReference type="Gene3D" id="1.20.120.1220">
    <property type="match status" value="1"/>
</dbReference>
<feature type="transmembrane region" description="Helical" evidence="1">
    <location>
        <begin position="203"/>
        <end position="225"/>
    </location>
</feature>
<proteinExistence type="predicted"/>
<evidence type="ECO:0000256" key="1">
    <source>
        <dbReference type="SAM" id="Phobius"/>
    </source>
</evidence>
<feature type="signal peptide" evidence="2">
    <location>
        <begin position="1"/>
        <end position="24"/>
    </location>
</feature>
<feature type="transmembrane region" description="Helical" evidence="1">
    <location>
        <begin position="48"/>
        <end position="68"/>
    </location>
</feature>
<keyword evidence="1" id="KW-1133">Transmembrane helix</keyword>
<dbReference type="AlphaFoldDB" id="A0A327Z675"/>
<evidence type="ECO:0000313" key="5">
    <source>
        <dbReference type="Proteomes" id="UP000249341"/>
    </source>
</evidence>
<evidence type="ECO:0000313" key="4">
    <source>
        <dbReference type="EMBL" id="RAK28327.1"/>
    </source>
</evidence>
<sequence>MTSSLAVVAGLAAAAAGIPAAAVACSVGSEGPVRFPRRWWKGRPATRGIIVAVSAIAGLSAGLVWVRVPPSPARLAFWLFAVVGVVLAIIDLRRRRLPHSLTGSLWIACLGSFVVDALVTGEAHRLVVAVVTGVFVAVLMLGVALGFPGQLGLGDVGLAGTIATSLGWLSPATAALGFAAGCAVQMMVVIGMTWRARGQGVKLPLGPALLAGWLLAITTSGALGLS</sequence>
<feature type="transmembrane region" description="Helical" evidence="1">
    <location>
        <begin position="99"/>
        <end position="119"/>
    </location>
</feature>
<dbReference type="Pfam" id="PF01478">
    <property type="entry name" value="Peptidase_A24"/>
    <property type="match status" value="1"/>
</dbReference>
<keyword evidence="2" id="KW-0732">Signal</keyword>
<dbReference type="GO" id="GO:0016020">
    <property type="term" value="C:membrane"/>
    <property type="evidence" value="ECO:0007669"/>
    <property type="project" value="InterPro"/>
</dbReference>
<evidence type="ECO:0000256" key="2">
    <source>
        <dbReference type="SAM" id="SignalP"/>
    </source>
</evidence>
<keyword evidence="4" id="KW-0808">Transferase</keyword>
<evidence type="ECO:0000259" key="3">
    <source>
        <dbReference type="Pfam" id="PF01478"/>
    </source>
</evidence>
<feature type="chain" id="PRO_5016315387" evidence="2">
    <location>
        <begin position="25"/>
        <end position="226"/>
    </location>
</feature>
<gene>
    <name evidence="4" type="ORF">B0I29_12095</name>
</gene>
<dbReference type="GO" id="GO:0008168">
    <property type="term" value="F:methyltransferase activity"/>
    <property type="evidence" value="ECO:0007669"/>
    <property type="project" value="UniProtKB-KW"/>
</dbReference>
<name>A0A327Z675_9ACTN</name>